<feature type="domain" description="Ionotropic glutamate receptor C-terminal" evidence="10">
    <location>
        <begin position="2"/>
        <end position="202"/>
    </location>
</feature>
<dbReference type="Proteomes" id="UP001487740">
    <property type="component" value="Unassembled WGS sequence"/>
</dbReference>
<keyword evidence="8" id="KW-0325">Glycoprotein</keyword>
<name>A0AAW0SQM5_SCYPA</name>
<dbReference type="InterPro" id="IPR001320">
    <property type="entry name" value="Iontro_rcpt_C"/>
</dbReference>
<keyword evidence="5 9" id="KW-1133">Transmembrane helix</keyword>
<sequence>MLVVTQSYTGNLMSLLAVRYIPQPFQTLRALLDDSATTMIWEYDTAYVNYFRTTEIGILKEVREMDAAGQVQYVLATEYPSMLRGEVRLGSHAFIGEDLTIKVLMAQHSSDPLPLAGSCDFYTSRESFMPFLYCMIGPKHSPLVQSVSKRITWITEAGLYDHWMDSLSLNSTVCERPPTKITVRTPLSLGNVWGMFAILVVGNAVSLLLFLVEVLAGHHLHYLLTATSSWT</sequence>
<dbReference type="InterPro" id="IPR052192">
    <property type="entry name" value="Insect_Ionotropic_Sensory_Rcpt"/>
</dbReference>
<reference evidence="11 12" key="1">
    <citation type="submission" date="2023-03" db="EMBL/GenBank/DDBJ databases">
        <title>High-quality genome of Scylla paramamosain provides insights in environmental adaptation.</title>
        <authorList>
            <person name="Zhang L."/>
        </authorList>
    </citation>
    <scope>NUCLEOTIDE SEQUENCE [LARGE SCALE GENOMIC DNA]</scope>
    <source>
        <strain evidence="11">LZ_2023a</strain>
        <tissue evidence="11">Muscle</tissue>
    </source>
</reference>
<keyword evidence="3" id="KW-1003">Cell membrane</keyword>
<evidence type="ECO:0000256" key="4">
    <source>
        <dbReference type="ARBA" id="ARBA00022692"/>
    </source>
</evidence>
<keyword evidence="12" id="KW-1185">Reference proteome</keyword>
<evidence type="ECO:0000256" key="8">
    <source>
        <dbReference type="ARBA" id="ARBA00023180"/>
    </source>
</evidence>
<organism evidence="11 12">
    <name type="scientific">Scylla paramamosain</name>
    <name type="common">Mud crab</name>
    <dbReference type="NCBI Taxonomy" id="85552"/>
    <lineage>
        <taxon>Eukaryota</taxon>
        <taxon>Metazoa</taxon>
        <taxon>Ecdysozoa</taxon>
        <taxon>Arthropoda</taxon>
        <taxon>Crustacea</taxon>
        <taxon>Multicrustacea</taxon>
        <taxon>Malacostraca</taxon>
        <taxon>Eumalacostraca</taxon>
        <taxon>Eucarida</taxon>
        <taxon>Decapoda</taxon>
        <taxon>Pleocyemata</taxon>
        <taxon>Brachyura</taxon>
        <taxon>Eubrachyura</taxon>
        <taxon>Portunoidea</taxon>
        <taxon>Portunidae</taxon>
        <taxon>Portuninae</taxon>
        <taxon>Scylla</taxon>
    </lineage>
</organism>
<keyword evidence="7" id="KW-0675">Receptor</keyword>
<gene>
    <name evidence="11" type="ORF">O3P69_013947</name>
</gene>
<evidence type="ECO:0000259" key="10">
    <source>
        <dbReference type="Pfam" id="PF00060"/>
    </source>
</evidence>
<comment type="similarity">
    <text evidence="2">Belongs to the glutamate-gated ion channel (TC 1.A.10.1) family.</text>
</comment>
<keyword evidence="6 9" id="KW-0472">Membrane</keyword>
<dbReference type="GO" id="GO:0015276">
    <property type="term" value="F:ligand-gated monoatomic ion channel activity"/>
    <property type="evidence" value="ECO:0007669"/>
    <property type="project" value="InterPro"/>
</dbReference>
<evidence type="ECO:0000313" key="11">
    <source>
        <dbReference type="EMBL" id="KAK8377650.1"/>
    </source>
</evidence>
<evidence type="ECO:0000256" key="3">
    <source>
        <dbReference type="ARBA" id="ARBA00022475"/>
    </source>
</evidence>
<dbReference type="GO" id="GO:0005886">
    <property type="term" value="C:plasma membrane"/>
    <property type="evidence" value="ECO:0007669"/>
    <property type="project" value="UniProtKB-SubCell"/>
</dbReference>
<dbReference type="PANTHER" id="PTHR42643">
    <property type="entry name" value="IONOTROPIC RECEPTOR 20A-RELATED"/>
    <property type="match status" value="1"/>
</dbReference>
<dbReference type="SUPFAM" id="SSF53850">
    <property type="entry name" value="Periplasmic binding protein-like II"/>
    <property type="match status" value="1"/>
</dbReference>
<dbReference type="EMBL" id="JARAKH010000047">
    <property type="protein sequence ID" value="KAK8377650.1"/>
    <property type="molecule type" value="Genomic_DNA"/>
</dbReference>
<dbReference type="AlphaFoldDB" id="A0AAW0SQM5"/>
<comment type="caution">
    <text evidence="11">The sequence shown here is derived from an EMBL/GenBank/DDBJ whole genome shotgun (WGS) entry which is preliminary data.</text>
</comment>
<evidence type="ECO:0000256" key="1">
    <source>
        <dbReference type="ARBA" id="ARBA00004651"/>
    </source>
</evidence>
<protein>
    <recommendedName>
        <fullName evidence="10">Ionotropic glutamate receptor C-terminal domain-containing protein</fullName>
    </recommendedName>
</protein>
<proteinExistence type="inferred from homology"/>
<accession>A0AAW0SQM5</accession>
<keyword evidence="4 9" id="KW-0812">Transmembrane</keyword>
<evidence type="ECO:0000313" key="12">
    <source>
        <dbReference type="Proteomes" id="UP001487740"/>
    </source>
</evidence>
<evidence type="ECO:0000256" key="2">
    <source>
        <dbReference type="ARBA" id="ARBA00008685"/>
    </source>
</evidence>
<evidence type="ECO:0000256" key="9">
    <source>
        <dbReference type="SAM" id="Phobius"/>
    </source>
</evidence>
<dbReference type="GO" id="GO:0050906">
    <property type="term" value="P:detection of stimulus involved in sensory perception"/>
    <property type="evidence" value="ECO:0007669"/>
    <property type="project" value="UniProtKB-ARBA"/>
</dbReference>
<dbReference type="Pfam" id="PF00060">
    <property type="entry name" value="Lig_chan"/>
    <property type="match status" value="1"/>
</dbReference>
<evidence type="ECO:0000256" key="6">
    <source>
        <dbReference type="ARBA" id="ARBA00023136"/>
    </source>
</evidence>
<evidence type="ECO:0000256" key="7">
    <source>
        <dbReference type="ARBA" id="ARBA00023170"/>
    </source>
</evidence>
<dbReference type="PANTHER" id="PTHR42643:SF24">
    <property type="entry name" value="IONOTROPIC RECEPTOR 60A"/>
    <property type="match status" value="1"/>
</dbReference>
<comment type="subcellular location">
    <subcellularLocation>
        <location evidence="1">Cell membrane</location>
        <topology evidence="1">Multi-pass membrane protein</topology>
    </subcellularLocation>
</comment>
<evidence type="ECO:0000256" key="5">
    <source>
        <dbReference type="ARBA" id="ARBA00022989"/>
    </source>
</evidence>
<feature type="transmembrane region" description="Helical" evidence="9">
    <location>
        <begin position="192"/>
        <end position="212"/>
    </location>
</feature>